<organism evidence="1">
    <name type="scientific">Glycine max</name>
    <name type="common">Soybean</name>
    <name type="synonym">Glycine hispida</name>
    <dbReference type="NCBI Taxonomy" id="3847"/>
    <lineage>
        <taxon>Eukaryota</taxon>
        <taxon>Viridiplantae</taxon>
        <taxon>Streptophyta</taxon>
        <taxon>Embryophyta</taxon>
        <taxon>Tracheophyta</taxon>
        <taxon>Spermatophyta</taxon>
        <taxon>Magnoliopsida</taxon>
        <taxon>eudicotyledons</taxon>
        <taxon>Gunneridae</taxon>
        <taxon>Pentapetalae</taxon>
        <taxon>rosids</taxon>
        <taxon>fabids</taxon>
        <taxon>Fabales</taxon>
        <taxon>Fabaceae</taxon>
        <taxon>Papilionoideae</taxon>
        <taxon>50 kb inversion clade</taxon>
        <taxon>NPAAA clade</taxon>
        <taxon>indigoferoid/millettioid clade</taxon>
        <taxon>Phaseoleae</taxon>
        <taxon>Glycine</taxon>
        <taxon>Glycine subgen. Soja</taxon>
    </lineage>
</organism>
<dbReference type="SMR" id="K7KJC8"/>
<dbReference type="EMBL" id="CM000837">
    <property type="protein sequence ID" value="KRH62411.1"/>
    <property type="molecule type" value="Genomic_DNA"/>
</dbReference>
<evidence type="ECO:0000313" key="3">
    <source>
        <dbReference type="Proteomes" id="UP000008827"/>
    </source>
</evidence>
<accession>K7KJC8</accession>
<gene>
    <name evidence="1" type="ORF">GLYMA_04G106600</name>
</gene>
<sequence length="76" mass="8570">MDSIACFAVRSWSITEFWGDEIERVEAECQKGQVNCAKAEQALVEADCANKTLLRSTEESQESLAHVETKLKEFET</sequence>
<dbReference type="PaxDb" id="3847-GLYMA04G12052.1"/>
<dbReference type="Proteomes" id="UP000008827">
    <property type="component" value="Chromosome 4"/>
</dbReference>
<dbReference type="AlphaFoldDB" id="K7KJC8"/>
<dbReference type="HOGENOM" id="CLU_2659429_0_0_1"/>
<keyword evidence="3" id="KW-1185">Reference proteome</keyword>
<reference evidence="1" key="3">
    <citation type="submission" date="2018-07" db="EMBL/GenBank/DDBJ databases">
        <title>WGS assembly of Glycine max.</title>
        <authorList>
            <person name="Schmutz J."/>
            <person name="Cannon S."/>
            <person name="Schlueter J."/>
            <person name="Ma J."/>
            <person name="Mitros T."/>
            <person name="Nelson W."/>
            <person name="Hyten D."/>
            <person name="Song Q."/>
            <person name="Thelen J."/>
            <person name="Cheng J."/>
            <person name="Xu D."/>
            <person name="Hellsten U."/>
            <person name="May G."/>
            <person name="Yu Y."/>
            <person name="Sakurai T."/>
            <person name="Umezawa T."/>
            <person name="Bhattacharyya M."/>
            <person name="Sandhu D."/>
            <person name="Valliyodan B."/>
            <person name="Lindquist E."/>
            <person name="Peto M."/>
            <person name="Grant D."/>
            <person name="Shu S."/>
            <person name="Goodstein D."/>
            <person name="Barry K."/>
            <person name="Futrell-Griggs M."/>
            <person name="Abernathy B."/>
            <person name="Du J."/>
            <person name="Tian Z."/>
            <person name="Zhu L."/>
            <person name="Gill N."/>
            <person name="Joshi T."/>
            <person name="Libault M."/>
            <person name="Sethuraman A."/>
            <person name="Zhang X."/>
            <person name="Shinozaki K."/>
            <person name="Nguyen H."/>
            <person name="Wing R."/>
            <person name="Cregan P."/>
            <person name="Specht J."/>
            <person name="Grimwood J."/>
            <person name="Rokhsar D."/>
            <person name="Stacey G."/>
            <person name="Shoemaker R."/>
            <person name="Jackson S."/>
        </authorList>
    </citation>
    <scope>NUCLEOTIDE SEQUENCE</scope>
    <source>
        <tissue evidence="1">Callus</tissue>
    </source>
</reference>
<reference evidence="2" key="2">
    <citation type="submission" date="2018-02" db="UniProtKB">
        <authorList>
            <consortium name="EnsemblPlants"/>
        </authorList>
    </citation>
    <scope>IDENTIFICATION</scope>
    <source>
        <strain evidence="2">Williams 82</strain>
    </source>
</reference>
<name>K7KJC8_SOYBN</name>
<dbReference type="InParanoid" id="K7KJC8"/>
<evidence type="ECO:0000313" key="1">
    <source>
        <dbReference type="EMBL" id="KRH62411.1"/>
    </source>
</evidence>
<protein>
    <submittedName>
        <fullName evidence="1 2">Uncharacterized protein</fullName>
    </submittedName>
</protein>
<dbReference type="Gramene" id="KRH62411">
    <property type="protein sequence ID" value="KRH62411"/>
    <property type="gene ID" value="GLYMA_04G106600"/>
</dbReference>
<proteinExistence type="predicted"/>
<dbReference type="EnsemblPlants" id="KRH62411">
    <property type="protein sequence ID" value="KRH62411"/>
    <property type="gene ID" value="GLYMA_04G106600"/>
</dbReference>
<evidence type="ECO:0000313" key="2">
    <source>
        <dbReference type="EnsemblPlants" id="KRH62411"/>
    </source>
</evidence>
<reference evidence="1 2" key="1">
    <citation type="journal article" date="2010" name="Nature">
        <title>Genome sequence of the palaeopolyploid soybean.</title>
        <authorList>
            <person name="Schmutz J."/>
            <person name="Cannon S.B."/>
            <person name="Schlueter J."/>
            <person name="Ma J."/>
            <person name="Mitros T."/>
            <person name="Nelson W."/>
            <person name="Hyten D.L."/>
            <person name="Song Q."/>
            <person name="Thelen J.J."/>
            <person name="Cheng J."/>
            <person name="Xu D."/>
            <person name="Hellsten U."/>
            <person name="May G.D."/>
            <person name="Yu Y."/>
            <person name="Sakurai T."/>
            <person name="Umezawa T."/>
            <person name="Bhattacharyya M.K."/>
            <person name="Sandhu D."/>
            <person name="Valliyodan B."/>
            <person name="Lindquist E."/>
            <person name="Peto M."/>
            <person name="Grant D."/>
            <person name="Shu S."/>
            <person name="Goodstein D."/>
            <person name="Barry K."/>
            <person name="Futrell-Griggs M."/>
            <person name="Abernathy B."/>
            <person name="Du J."/>
            <person name="Tian Z."/>
            <person name="Zhu L."/>
            <person name="Gill N."/>
            <person name="Joshi T."/>
            <person name="Libault M."/>
            <person name="Sethuraman A."/>
            <person name="Zhang X.-C."/>
            <person name="Shinozaki K."/>
            <person name="Nguyen H.T."/>
            <person name="Wing R.A."/>
            <person name="Cregan P."/>
            <person name="Specht J."/>
            <person name="Grimwood J."/>
            <person name="Rokhsar D."/>
            <person name="Stacey G."/>
            <person name="Shoemaker R.C."/>
            <person name="Jackson S.A."/>
        </authorList>
    </citation>
    <scope>NUCLEOTIDE SEQUENCE [LARGE SCALE GENOMIC DNA]</scope>
    <source>
        <strain evidence="2">cv. Williams 82</strain>
        <tissue evidence="1">Callus</tissue>
    </source>
</reference>